<feature type="non-terminal residue" evidence="2">
    <location>
        <position position="1"/>
    </location>
</feature>
<evidence type="ECO:0000313" key="2">
    <source>
        <dbReference type="EMBL" id="PNX68871.1"/>
    </source>
</evidence>
<dbReference type="ExpressionAtlas" id="A0A2K3KRG8">
    <property type="expression patterns" value="baseline"/>
</dbReference>
<reference evidence="2 3" key="1">
    <citation type="journal article" date="2014" name="Am. J. Bot.">
        <title>Genome assembly and annotation for red clover (Trifolium pratense; Fabaceae).</title>
        <authorList>
            <person name="Istvanek J."/>
            <person name="Jaros M."/>
            <person name="Krenek A."/>
            <person name="Repkova J."/>
        </authorList>
    </citation>
    <scope>NUCLEOTIDE SEQUENCE [LARGE SCALE GENOMIC DNA]</scope>
    <source>
        <strain evidence="3">cv. Tatra</strain>
        <tissue evidence="2">Young leaves</tissue>
    </source>
</reference>
<evidence type="ECO:0000313" key="3">
    <source>
        <dbReference type="Proteomes" id="UP000236291"/>
    </source>
</evidence>
<feature type="compositionally biased region" description="Polar residues" evidence="1">
    <location>
        <begin position="136"/>
        <end position="150"/>
    </location>
</feature>
<feature type="region of interest" description="Disordered" evidence="1">
    <location>
        <begin position="1"/>
        <end position="101"/>
    </location>
</feature>
<feature type="compositionally biased region" description="Basic and acidic residues" evidence="1">
    <location>
        <begin position="195"/>
        <end position="206"/>
    </location>
</feature>
<evidence type="ECO:0000256" key="1">
    <source>
        <dbReference type="SAM" id="MobiDB-lite"/>
    </source>
</evidence>
<organism evidence="2 3">
    <name type="scientific">Trifolium pratense</name>
    <name type="common">Red clover</name>
    <dbReference type="NCBI Taxonomy" id="57577"/>
    <lineage>
        <taxon>Eukaryota</taxon>
        <taxon>Viridiplantae</taxon>
        <taxon>Streptophyta</taxon>
        <taxon>Embryophyta</taxon>
        <taxon>Tracheophyta</taxon>
        <taxon>Spermatophyta</taxon>
        <taxon>Magnoliopsida</taxon>
        <taxon>eudicotyledons</taxon>
        <taxon>Gunneridae</taxon>
        <taxon>Pentapetalae</taxon>
        <taxon>rosids</taxon>
        <taxon>fabids</taxon>
        <taxon>Fabales</taxon>
        <taxon>Fabaceae</taxon>
        <taxon>Papilionoideae</taxon>
        <taxon>50 kb inversion clade</taxon>
        <taxon>NPAAA clade</taxon>
        <taxon>Hologalegina</taxon>
        <taxon>IRL clade</taxon>
        <taxon>Trifolieae</taxon>
        <taxon>Trifolium</taxon>
    </lineage>
</organism>
<feature type="compositionally biased region" description="Basic and acidic residues" evidence="1">
    <location>
        <begin position="58"/>
        <end position="68"/>
    </location>
</feature>
<accession>A0A2K3KRG8</accession>
<feature type="region of interest" description="Disordered" evidence="1">
    <location>
        <begin position="130"/>
        <end position="225"/>
    </location>
</feature>
<proteinExistence type="predicted"/>
<protein>
    <submittedName>
        <fullName evidence="2">Uncharacterized protein</fullName>
    </submittedName>
</protein>
<dbReference type="EMBL" id="ASHM01106754">
    <property type="protein sequence ID" value="PNX68871.1"/>
    <property type="molecule type" value="Genomic_DNA"/>
</dbReference>
<feature type="compositionally biased region" description="Low complexity" evidence="1">
    <location>
        <begin position="14"/>
        <end position="35"/>
    </location>
</feature>
<sequence>NSDPNVVITESLESQSLASSAADDVDPSVDSSSVAMTYDTGEETDLDSNAKSALQGHGVHEKDSELSAKDQGGSSQNLGDNVAKDESLTSSSAPDVDPSFDSLSVAMTYDAVARTELDFNAKLALEGHGVNENESELSSQDQGGSSQNVGSDVAKDVSSKTSNSEGGTAHDHASEPVTLLSPHASITTAVDESVTVEKESEKREDSLPLSEDIPNKFVAQTREDQ</sequence>
<name>A0A2K3KRG8_TRIPR</name>
<dbReference type="AlphaFoldDB" id="A0A2K3KRG8"/>
<dbReference type="Proteomes" id="UP000236291">
    <property type="component" value="Unassembled WGS sequence"/>
</dbReference>
<feature type="non-terminal residue" evidence="2">
    <location>
        <position position="225"/>
    </location>
</feature>
<gene>
    <name evidence="2" type="ORF">L195_g056407</name>
</gene>
<reference evidence="2 3" key="2">
    <citation type="journal article" date="2017" name="Front. Plant Sci.">
        <title>Gene Classification and Mining of Molecular Markers Useful in Red Clover (Trifolium pratense) Breeding.</title>
        <authorList>
            <person name="Istvanek J."/>
            <person name="Dluhosova J."/>
            <person name="Dluhos P."/>
            <person name="Patkova L."/>
            <person name="Nedelnik J."/>
            <person name="Repkova J."/>
        </authorList>
    </citation>
    <scope>NUCLEOTIDE SEQUENCE [LARGE SCALE GENOMIC DNA]</scope>
    <source>
        <strain evidence="3">cv. Tatra</strain>
        <tissue evidence="2">Young leaves</tissue>
    </source>
</reference>
<comment type="caution">
    <text evidence="2">The sequence shown here is derived from an EMBL/GenBank/DDBJ whole genome shotgun (WGS) entry which is preliminary data.</text>
</comment>